<evidence type="ECO:0000256" key="5">
    <source>
        <dbReference type="PROSITE-ProRule" id="PRU10141"/>
    </source>
</evidence>
<dbReference type="SMART" id="SM00220">
    <property type="entry name" value="S_TKc"/>
    <property type="match status" value="1"/>
</dbReference>
<evidence type="ECO:0000256" key="6">
    <source>
        <dbReference type="SAM" id="MobiDB-lite"/>
    </source>
</evidence>
<feature type="compositionally biased region" description="Basic and acidic residues" evidence="6">
    <location>
        <begin position="182"/>
        <end position="198"/>
    </location>
</feature>
<dbReference type="Pfam" id="PF08311">
    <property type="entry name" value="Mad3_BUB1_I"/>
    <property type="match status" value="1"/>
</dbReference>
<proteinExistence type="predicted"/>
<feature type="region of interest" description="Disordered" evidence="6">
    <location>
        <begin position="234"/>
        <end position="254"/>
    </location>
</feature>
<feature type="region of interest" description="Disordered" evidence="6">
    <location>
        <begin position="165"/>
        <end position="198"/>
    </location>
</feature>
<evidence type="ECO:0000256" key="3">
    <source>
        <dbReference type="ARBA" id="ARBA00022838"/>
    </source>
</evidence>
<dbReference type="AlphaFoldDB" id="D7FW66"/>
<gene>
    <name evidence="9" type="primary">MCPK</name>
    <name evidence="9" type="ORF">Esi_0003_0279</name>
</gene>
<dbReference type="STRING" id="2880.D7FW66"/>
<reference evidence="9 10" key="1">
    <citation type="journal article" date="2010" name="Nature">
        <title>The Ectocarpus genome and the independent evolution of multicellularity in brown algae.</title>
        <authorList>
            <person name="Cock J.M."/>
            <person name="Sterck L."/>
            <person name="Rouze P."/>
            <person name="Scornet D."/>
            <person name="Allen A.E."/>
            <person name="Amoutzias G."/>
            <person name="Anthouard V."/>
            <person name="Artiguenave F."/>
            <person name="Aury J.M."/>
            <person name="Badger J.H."/>
            <person name="Beszteri B."/>
            <person name="Billiau K."/>
            <person name="Bonnet E."/>
            <person name="Bothwell J.H."/>
            <person name="Bowler C."/>
            <person name="Boyen C."/>
            <person name="Brownlee C."/>
            <person name="Carrano C.J."/>
            <person name="Charrier B."/>
            <person name="Cho G.Y."/>
            <person name="Coelho S.M."/>
            <person name="Collen J."/>
            <person name="Corre E."/>
            <person name="Da Silva C."/>
            <person name="Delage L."/>
            <person name="Delaroque N."/>
            <person name="Dittami S.M."/>
            <person name="Doulbeau S."/>
            <person name="Elias M."/>
            <person name="Farnham G."/>
            <person name="Gachon C.M."/>
            <person name="Gschloessl B."/>
            <person name="Heesch S."/>
            <person name="Jabbari K."/>
            <person name="Jubin C."/>
            <person name="Kawai H."/>
            <person name="Kimura K."/>
            <person name="Kloareg B."/>
            <person name="Kupper F.C."/>
            <person name="Lang D."/>
            <person name="Le Bail A."/>
            <person name="Leblanc C."/>
            <person name="Lerouge P."/>
            <person name="Lohr M."/>
            <person name="Lopez P.J."/>
            <person name="Martens C."/>
            <person name="Maumus F."/>
            <person name="Michel G."/>
            <person name="Miranda-Saavedra D."/>
            <person name="Morales J."/>
            <person name="Moreau H."/>
            <person name="Motomura T."/>
            <person name="Nagasato C."/>
            <person name="Napoli C.A."/>
            <person name="Nelson D.R."/>
            <person name="Nyvall-Collen P."/>
            <person name="Peters A.F."/>
            <person name="Pommier C."/>
            <person name="Potin P."/>
            <person name="Poulain J."/>
            <person name="Quesneville H."/>
            <person name="Read B."/>
            <person name="Rensing S.A."/>
            <person name="Ritter A."/>
            <person name="Rousvoal S."/>
            <person name="Samanta M."/>
            <person name="Samson G."/>
            <person name="Schroeder D.C."/>
            <person name="Segurens B."/>
            <person name="Strittmatter M."/>
            <person name="Tonon T."/>
            <person name="Tregear J.W."/>
            <person name="Valentin K."/>
            <person name="von Dassow P."/>
            <person name="Yamagishi T."/>
            <person name="Van de Peer Y."/>
            <person name="Wincker P."/>
        </authorList>
    </citation>
    <scope>NUCLEOTIDE SEQUENCE [LARGE SCALE GENOMIC DNA]</scope>
    <source>
        <strain evidence="10">Ec32 / CCAP1310/4</strain>
    </source>
</reference>
<protein>
    <submittedName>
        <fullName evidence="9">Serine/threonine-prot</fullName>
    </submittedName>
</protein>
<dbReference type="InterPro" id="IPR011009">
    <property type="entry name" value="Kinase-like_dom_sf"/>
</dbReference>
<accession>D7FW66</accession>
<dbReference type="EMBL" id="FN649727">
    <property type="protein sequence ID" value="CBJ25586.1"/>
    <property type="molecule type" value="Genomic_DNA"/>
</dbReference>
<comment type="subcellular location">
    <subcellularLocation>
        <location evidence="1">Chromosome</location>
        <location evidence="1">Centromere</location>
        <location evidence="1">Kinetochore</location>
    </subcellularLocation>
</comment>
<organism evidence="9 10">
    <name type="scientific">Ectocarpus siliculosus</name>
    <name type="common">Brown alga</name>
    <name type="synonym">Conferva siliculosa</name>
    <dbReference type="NCBI Taxonomy" id="2880"/>
    <lineage>
        <taxon>Eukaryota</taxon>
        <taxon>Sar</taxon>
        <taxon>Stramenopiles</taxon>
        <taxon>Ochrophyta</taxon>
        <taxon>PX clade</taxon>
        <taxon>Phaeophyceae</taxon>
        <taxon>Ectocarpales</taxon>
        <taxon>Ectocarpaceae</taxon>
        <taxon>Ectocarpus</taxon>
    </lineage>
</organism>
<dbReference type="InterPro" id="IPR017441">
    <property type="entry name" value="Protein_kinase_ATP_BS"/>
</dbReference>
<keyword evidence="5" id="KW-0067">ATP-binding</keyword>
<feature type="binding site" evidence="5">
    <location>
        <position position="368"/>
    </location>
    <ligand>
        <name>ATP</name>
        <dbReference type="ChEBI" id="CHEBI:30616"/>
    </ligand>
</feature>
<dbReference type="PROSITE" id="PS00107">
    <property type="entry name" value="PROTEIN_KINASE_ATP"/>
    <property type="match status" value="1"/>
</dbReference>
<name>D7FW66_ECTSI</name>
<dbReference type="Pfam" id="PF00069">
    <property type="entry name" value="Pkinase"/>
    <property type="match status" value="1"/>
</dbReference>
<dbReference type="GO" id="GO:0032991">
    <property type="term" value="C:protein-containing complex"/>
    <property type="evidence" value="ECO:0007669"/>
    <property type="project" value="UniProtKB-ARBA"/>
</dbReference>
<dbReference type="Proteomes" id="UP000002630">
    <property type="component" value="Linkage Group LG02"/>
</dbReference>
<evidence type="ECO:0000313" key="10">
    <source>
        <dbReference type="Proteomes" id="UP000002630"/>
    </source>
</evidence>
<dbReference type="OrthoDB" id="248495at2759"/>
<keyword evidence="10" id="KW-1185">Reference proteome</keyword>
<feature type="domain" description="BUB1 N-terminal" evidence="8">
    <location>
        <begin position="1"/>
        <end position="161"/>
    </location>
</feature>
<keyword evidence="5" id="KW-0547">Nucleotide-binding</keyword>
<dbReference type="PROSITE" id="PS51489">
    <property type="entry name" value="BUB1_N"/>
    <property type="match status" value="1"/>
</dbReference>
<dbReference type="eggNOG" id="KOG1166">
    <property type="taxonomic scope" value="Eukaryota"/>
</dbReference>
<dbReference type="GO" id="GO:0005524">
    <property type="term" value="F:ATP binding"/>
    <property type="evidence" value="ECO:0007669"/>
    <property type="project" value="UniProtKB-UniRule"/>
</dbReference>
<evidence type="ECO:0000256" key="2">
    <source>
        <dbReference type="ARBA" id="ARBA00022454"/>
    </source>
</evidence>
<keyword evidence="3" id="KW-0995">Kinetochore</keyword>
<feature type="compositionally biased region" description="Polar residues" evidence="6">
    <location>
        <begin position="165"/>
        <end position="180"/>
    </location>
</feature>
<dbReference type="InParanoid" id="D7FW66"/>
<dbReference type="PANTHER" id="PTHR14030">
    <property type="entry name" value="MITOTIC CHECKPOINT SERINE/THREONINE-PROTEIN KINASE BUB1"/>
    <property type="match status" value="1"/>
</dbReference>
<dbReference type="InterPro" id="IPR013212">
    <property type="entry name" value="Mad3/Bub1_I"/>
</dbReference>
<dbReference type="GO" id="GO:0000776">
    <property type="term" value="C:kinetochore"/>
    <property type="evidence" value="ECO:0007669"/>
    <property type="project" value="UniProtKB-KW"/>
</dbReference>
<dbReference type="Gene3D" id="1.25.40.430">
    <property type="match status" value="1"/>
</dbReference>
<feature type="domain" description="Protein kinase" evidence="7">
    <location>
        <begin position="339"/>
        <end position="662"/>
    </location>
</feature>
<evidence type="ECO:0000256" key="1">
    <source>
        <dbReference type="ARBA" id="ARBA00004629"/>
    </source>
</evidence>
<dbReference type="GO" id="GO:0051754">
    <property type="term" value="P:meiotic sister chromatid cohesion, centromeric"/>
    <property type="evidence" value="ECO:0007669"/>
    <property type="project" value="TreeGrafter"/>
</dbReference>
<sequence length="665" mass="75421">MTMHDCDANHGGHDPLAKSMSTFLHLDSTSTTSSDLKEALSEILERFQTDQRYRNDERYLKLWMRYADLSDDADKVFLLLKSEGIGTQLSLFWAAWAYVLEMAEAYERVALIIAEGRAWGAQPVSLFEEFLRSFHERMLERMRMVGLDSRISEVKEEIDLASTRSSEQAMLRAKQSQTAAHAQREHAPDQPNISEREPIEGIENFCTGGGGACGSRCRPVDAPLGARDVNSHDGAALRRQECSTRNRPDRLPRPRVETDKKATIATAIATLICNPFSPDMRRRLTTNTAQYLCWASSSSIVYDTRLDSLARVCPRRMAKVNVGSRRPVALARSLGNQRINVLGVLGEGAFAVVFSCKFNKDQRDVAVKVEYKEDAPSLPWECFITLQLSERLLHRRQRKVHSVTEAPITVVKPEALFLYRDGCAMAMPVGLAGTLHDLVAQYSKRAQAVPQLVAMHYAVEMLRFCRAMHSASILHMDIKPDNWLLVRRPRSEVDRTEEMEHAGGIDHSVSLIDFGRAIDLSVFPQNGSDMAFMGQCCAPSFSCPAMREGLAWKHDADLYALGSCMYFMLHGVYLEVSREREDDSTLNRSGRWRPVKNCKRYWEVDLWDKIFSELLNSDYRAADTAGNNEALLRLEESLTSYLNVDHRSRDLKDCLRRQDNMFSNR</sequence>
<dbReference type="EMBL" id="FN648486">
    <property type="protein sequence ID" value="CBJ25586.1"/>
    <property type="molecule type" value="Genomic_DNA"/>
</dbReference>
<dbReference type="GO" id="GO:0007094">
    <property type="term" value="P:mitotic spindle assembly checkpoint signaling"/>
    <property type="evidence" value="ECO:0007669"/>
    <property type="project" value="InterPro"/>
</dbReference>
<dbReference type="PANTHER" id="PTHR14030:SF4">
    <property type="entry name" value="BUB1 KINASE, ISOFORM A-RELATED"/>
    <property type="match status" value="1"/>
</dbReference>
<keyword evidence="4" id="KW-0137">Centromere</keyword>
<dbReference type="InterPro" id="IPR015661">
    <property type="entry name" value="Bub1/Mad3"/>
</dbReference>
<evidence type="ECO:0000259" key="8">
    <source>
        <dbReference type="PROSITE" id="PS51489"/>
    </source>
</evidence>
<dbReference type="InterPro" id="IPR000719">
    <property type="entry name" value="Prot_kinase_dom"/>
</dbReference>
<dbReference type="Gene3D" id="1.10.510.10">
    <property type="entry name" value="Transferase(Phosphotransferase) domain 1"/>
    <property type="match status" value="1"/>
</dbReference>
<dbReference type="SMART" id="SM00777">
    <property type="entry name" value="Mad3_BUB1_I"/>
    <property type="match status" value="1"/>
</dbReference>
<evidence type="ECO:0000256" key="4">
    <source>
        <dbReference type="ARBA" id="ARBA00023328"/>
    </source>
</evidence>
<evidence type="ECO:0000259" key="7">
    <source>
        <dbReference type="PROSITE" id="PS50011"/>
    </source>
</evidence>
<keyword evidence="2" id="KW-0158">Chromosome</keyword>
<dbReference type="SUPFAM" id="SSF56112">
    <property type="entry name" value="Protein kinase-like (PK-like)"/>
    <property type="match status" value="1"/>
</dbReference>
<dbReference type="GO" id="GO:0004672">
    <property type="term" value="F:protein kinase activity"/>
    <property type="evidence" value="ECO:0007669"/>
    <property type="project" value="InterPro"/>
</dbReference>
<dbReference type="PROSITE" id="PS50011">
    <property type="entry name" value="PROTEIN_KINASE_DOM"/>
    <property type="match status" value="1"/>
</dbReference>
<evidence type="ECO:0000313" key="9">
    <source>
        <dbReference type="EMBL" id="CBJ25586.1"/>
    </source>
</evidence>